<evidence type="ECO:0000256" key="1">
    <source>
        <dbReference type="SAM" id="Coils"/>
    </source>
</evidence>
<feature type="domain" description="Ferritin-like diiron" evidence="2">
    <location>
        <begin position="330"/>
        <end position="371"/>
    </location>
</feature>
<sequence length="371" mass="44463">YGSDKIKEQKDKIELEKMLKRDRLIKFEDKKIKEEEIQAKAFNLIDMGNRLERENNYSQALETFDQAIQLLTSIEWDAYIPPIIKLIDDIKDKQKREKNTAQLKEKRKKNLLILQESLYMKQREKIFQSAKDLDIKKKEYEEKRKGELKKERDLFSTLDNADYILKEKNFDTALKEYHKALELLEDLGPDWKVYSITIKNTISYVQKLKDEKFSKEYEDQKKLENKEQEEIEFQKQISSHLKKERDRLKKKEIIIKDHEEKIKFFEQRKKEASEFLDSAKNSIKQANYENAILAYQNAGIIFAEIQWIDEIPLIENSIREVEELQKKQKILRQNKIQEAINKQINTELFSSYLYLSMSAYFEFKDLPGMAS</sequence>
<name>A0A0F8ZHZ8_9ZZZZ</name>
<feature type="non-terminal residue" evidence="3">
    <location>
        <position position="1"/>
    </location>
</feature>
<dbReference type="Gene3D" id="1.20.1260.10">
    <property type="match status" value="1"/>
</dbReference>
<dbReference type="InterPro" id="IPR011990">
    <property type="entry name" value="TPR-like_helical_dom_sf"/>
</dbReference>
<dbReference type="GO" id="GO:0008199">
    <property type="term" value="F:ferric iron binding"/>
    <property type="evidence" value="ECO:0007669"/>
    <property type="project" value="InterPro"/>
</dbReference>
<accession>A0A0F8ZHZ8</accession>
<protein>
    <recommendedName>
        <fullName evidence="2">Ferritin-like diiron domain-containing protein</fullName>
    </recommendedName>
</protein>
<dbReference type="Pfam" id="PF00210">
    <property type="entry name" value="Ferritin"/>
    <property type="match status" value="1"/>
</dbReference>
<feature type="coiled-coil region" evidence="1">
    <location>
        <begin position="123"/>
        <end position="150"/>
    </location>
</feature>
<dbReference type="InterPro" id="IPR009040">
    <property type="entry name" value="Ferritin-like_diiron"/>
</dbReference>
<comment type="caution">
    <text evidence="3">The sequence shown here is derived from an EMBL/GenBank/DDBJ whole genome shotgun (WGS) entry which is preliminary data.</text>
</comment>
<organism evidence="3">
    <name type="scientific">marine sediment metagenome</name>
    <dbReference type="NCBI Taxonomy" id="412755"/>
    <lineage>
        <taxon>unclassified sequences</taxon>
        <taxon>metagenomes</taxon>
        <taxon>ecological metagenomes</taxon>
    </lineage>
</organism>
<reference evidence="3" key="1">
    <citation type="journal article" date="2015" name="Nature">
        <title>Complex archaea that bridge the gap between prokaryotes and eukaryotes.</title>
        <authorList>
            <person name="Spang A."/>
            <person name="Saw J.H."/>
            <person name="Jorgensen S.L."/>
            <person name="Zaremba-Niedzwiedzka K."/>
            <person name="Martijn J."/>
            <person name="Lind A.E."/>
            <person name="van Eijk R."/>
            <person name="Schleper C."/>
            <person name="Guy L."/>
            <person name="Ettema T.J."/>
        </authorList>
    </citation>
    <scope>NUCLEOTIDE SEQUENCE</scope>
</reference>
<dbReference type="InterPro" id="IPR019734">
    <property type="entry name" value="TPR_rpt"/>
</dbReference>
<keyword evidence="1" id="KW-0175">Coiled coil</keyword>
<dbReference type="InterPro" id="IPR012347">
    <property type="entry name" value="Ferritin-like"/>
</dbReference>
<proteinExistence type="predicted"/>
<dbReference type="SUPFAM" id="SSF47240">
    <property type="entry name" value="Ferritin-like"/>
    <property type="match status" value="1"/>
</dbReference>
<dbReference type="InterPro" id="IPR008331">
    <property type="entry name" value="Ferritin_DPS_dom"/>
</dbReference>
<dbReference type="SUPFAM" id="SSF48452">
    <property type="entry name" value="TPR-like"/>
    <property type="match status" value="1"/>
</dbReference>
<gene>
    <name evidence="3" type="ORF">LCGC14_2968000</name>
</gene>
<feature type="coiled-coil region" evidence="1">
    <location>
        <begin position="241"/>
        <end position="275"/>
    </location>
</feature>
<dbReference type="EMBL" id="LAZR01060267">
    <property type="protein sequence ID" value="KKK66049.1"/>
    <property type="molecule type" value="Genomic_DNA"/>
</dbReference>
<evidence type="ECO:0000259" key="2">
    <source>
        <dbReference type="PROSITE" id="PS50905"/>
    </source>
</evidence>
<dbReference type="AlphaFoldDB" id="A0A0F8ZHZ8"/>
<dbReference type="InterPro" id="IPR009078">
    <property type="entry name" value="Ferritin-like_SF"/>
</dbReference>
<evidence type="ECO:0000313" key="3">
    <source>
        <dbReference type="EMBL" id="KKK66049.1"/>
    </source>
</evidence>
<dbReference type="PROSITE" id="PS50905">
    <property type="entry name" value="FERRITIN_LIKE"/>
    <property type="match status" value="1"/>
</dbReference>
<dbReference type="PROSITE" id="PS50005">
    <property type="entry name" value="TPR"/>
    <property type="match status" value="1"/>
</dbReference>
<feature type="non-terminal residue" evidence="3">
    <location>
        <position position="371"/>
    </location>
</feature>